<dbReference type="PANTHER" id="PTHR38590">
    <property type="entry name" value="BLL0828 PROTEIN"/>
    <property type="match status" value="1"/>
</dbReference>
<feature type="domain" description="DUF559" evidence="1">
    <location>
        <begin position="10"/>
        <end position="115"/>
    </location>
</feature>
<keyword evidence="2" id="KW-0378">Hydrolase</keyword>
<proteinExistence type="predicted"/>
<dbReference type="OrthoDB" id="9798754at2"/>
<dbReference type="GO" id="GO:0004519">
    <property type="term" value="F:endonuclease activity"/>
    <property type="evidence" value="ECO:0007669"/>
    <property type="project" value="UniProtKB-KW"/>
</dbReference>
<dbReference type="EMBL" id="SRXU01000006">
    <property type="protein sequence ID" value="TGX40833.1"/>
    <property type="molecule type" value="Genomic_DNA"/>
</dbReference>
<gene>
    <name evidence="2" type="ORF">E5A74_15255</name>
</gene>
<comment type="caution">
    <text evidence="2">The sequence shown here is derived from an EMBL/GenBank/DDBJ whole genome shotgun (WGS) entry which is preliminary data.</text>
</comment>
<name>A0A4S1WE50_9SPHN</name>
<dbReference type="SUPFAM" id="SSF52980">
    <property type="entry name" value="Restriction endonuclease-like"/>
    <property type="match status" value="1"/>
</dbReference>
<dbReference type="InterPro" id="IPR007569">
    <property type="entry name" value="DUF559"/>
</dbReference>
<evidence type="ECO:0000313" key="3">
    <source>
        <dbReference type="Proteomes" id="UP000309848"/>
    </source>
</evidence>
<sequence length="118" mass="13279">MKLKGWGSTKRAARADRKALSLPEALLWQELRKEPGGYHFRRQHGAGPYRLDFYCAKARLCIEVDGEAHGFGDRSDRDAERDRWLAERGVATLRVPAAEVLGNLEGVLAHIVDVVARR</sequence>
<dbReference type="InterPro" id="IPR047216">
    <property type="entry name" value="Endonuclease_DUF559_bact"/>
</dbReference>
<protein>
    <submittedName>
        <fullName evidence="2">Endonuclease domain-containing protein</fullName>
    </submittedName>
</protein>
<dbReference type="Pfam" id="PF04480">
    <property type="entry name" value="DUF559"/>
    <property type="match status" value="1"/>
</dbReference>
<dbReference type="InterPro" id="IPR011335">
    <property type="entry name" value="Restrct_endonuc-II-like"/>
</dbReference>
<organism evidence="2 3">
    <name type="scientific">Sphingomonas naasensis</name>
    <dbReference type="NCBI Taxonomy" id="1344951"/>
    <lineage>
        <taxon>Bacteria</taxon>
        <taxon>Pseudomonadati</taxon>
        <taxon>Pseudomonadota</taxon>
        <taxon>Alphaproteobacteria</taxon>
        <taxon>Sphingomonadales</taxon>
        <taxon>Sphingomonadaceae</taxon>
        <taxon>Sphingomonas</taxon>
    </lineage>
</organism>
<dbReference type="Proteomes" id="UP000309848">
    <property type="component" value="Unassembled WGS sequence"/>
</dbReference>
<dbReference type="CDD" id="cd01038">
    <property type="entry name" value="Endonuclease_DUF559"/>
    <property type="match status" value="1"/>
</dbReference>
<dbReference type="PANTHER" id="PTHR38590:SF1">
    <property type="entry name" value="BLL0828 PROTEIN"/>
    <property type="match status" value="1"/>
</dbReference>
<reference evidence="2 3" key="1">
    <citation type="submission" date="2019-04" db="EMBL/GenBank/DDBJ databases">
        <title>Sphingomonas psychrotolerans sp. nov., isolated from soil in the Tianshan Mountains, Xinjiang, China.</title>
        <authorList>
            <person name="Luo Y."/>
            <person name="Sheng H."/>
        </authorList>
    </citation>
    <scope>NUCLEOTIDE SEQUENCE [LARGE SCALE GENOMIC DNA]</scope>
    <source>
        <strain evidence="2 3">KIS18-15</strain>
    </source>
</reference>
<dbReference type="Gene3D" id="3.40.960.10">
    <property type="entry name" value="VSR Endonuclease"/>
    <property type="match status" value="1"/>
</dbReference>
<evidence type="ECO:0000259" key="1">
    <source>
        <dbReference type="Pfam" id="PF04480"/>
    </source>
</evidence>
<evidence type="ECO:0000313" key="2">
    <source>
        <dbReference type="EMBL" id="TGX40833.1"/>
    </source>
</evidence>
<accession>A0A4S1WE50</accession>
<keyword evidence="3" id="KW-1185">Reference proteome</keyword>
<keyword evidence="2" id="KW-0255">Endonuclease</keyword>
<dbReference type="RefSeq" id="WP_135986455.1">
    <property type="nucleotide sequence ID" value="NZ_JAASQM010000004.1"/>
</dbReference>
<dbReference type="AlphaFoldDB" id="A0A4S1WE50"/>
<keyword evidence="2" id="KW-0540">Nuclease</keyword>